<feature type="transmembrane region" description="Helical" evidence="12">
    <location>
        <begin position="196"/>
        <end position="215"/>
    </location>
</feature>
<evidence type="ECO:0000256" key="10">
    <source>
        <dbReference type="ARBA" id="ARBA00023136"/>
    </source>
</evidence>
<proteinExistence type="predicted"/>
<dbReference type="GO" id="GO:0008076">
    <property type="term" value="C:voltage-gated potassium channel complex"/>
    <property type="evidence" value="ECO:0007669"/>
    <property type="project" value="InterPro"/>
</dbReference>
<evidence type="ECO:0000313" key="15">
    <source>
        <dbReference type="Proteomes" id="UP000594262"/>
    </source>
</evidence>
<protein>
    <recommendedName>
        <fullName evidence="13">BTB domain-containing protein</fullName>
    </recommendedName>
</protein>
<evidence type="ECO:0000259" key="13">
    <source>
        <dbReference type="SMART" id="SM00225"/>
    </source>
</evidence>
<evidence type="ECO:0000256" key="6">
    <source>
        <dbReference type="ARBA" id="ARBA00022882"/>
    </source>
</evidence>
<dbReference type="InterPro" id="IPR028325">
    <property type="entry name" value="VG_K_chnl"/>
</dbReference>
<dbReference type="SMART" id="SM00225">
    <property type="entry name" value="BTB"/>
    <property type="match status" value="1"/>
</dbReference>
<dbReference type="GO" id="GO:0001508">
    <property type="term" value="P:action potential"/>
    <property type="evidence" value="ECO:0007669"/>
    <property type="project" value="TreeGrafter"/>
</dbReference>
<feature type="transmembrane region" description="Helical" evidence="12">
    <location>
        <begin position="418"/>
        <end position="438"/>
    </location>
</feature>
<keyword evidence="6" id="KW-0851">Voltage-gated channel</keyword>
<keyword evidence="2" id="KW-0813">Transport</keyword>
<dbReference type="Gene3D" id="3.30.710.10">
    <property type="entry name" value="Potassium Channel Kv1.1, Chain A"/>
    <property type="match status" value="1"/>
</dbReference>
<evidence type="ECO:0000256" key="2">
    <source>
        <dbReference type="ARBA" id="ARBA00022448"/>
    </source>
</evidence>
<dbReference type="Gene3D" id="1.10.287.70">
    <property type="match status" value="1"/>
</dbReference>
<feature type="transmembrane region" description="Helical" evidence="12">
    <location>
        <begin position="250"/>
        <end position="268"/>
    </location>
</feature>
<dbReference type="InterPro" id="IPR027359">
    <property type="entry name" value="Volt_channel_dom_sf"/>
</dbReference>
<dbReference type="OrthoDB" id="433309at2759"/>
<dbReference type="PRINTS" id="PR01491">
    <property type="entry name" value="KVCHANNEL"/>
</dbReference>
<keyword evidence="8 12" id="KW-1133">Transmembrane helix</keyword>
<sequence>MYSLTTTAGYFVSKKFANLNRTALKNRYIPSRHNAHKGRKLRINVSGSEFRINEAILEAFPETLLGNPLKRGYYYDTVDQEFFFDRDPFLFKFIFKYYKTGKLHYPETECYEAFMDELNFFQINLTEIAPCCREAFAIYLINKVEENVRSPIARNRPAQILISSISNSSANKKKKVQYNHLRKLLWDFAEDPQSSYPALVFYFLSCAIIILSIIVNCVETVNCPTDYCLPVSGNLGANTTCNYSPKCGDLYSSIFFVLDTFCVVYFCIEYLIRLYGAPNRINFIKSKMGLIDLLAIMPYFVDLAIRYYFTGLGAASKYVEMLRSFRIVRIIKLVRHSERLKNLASAITSSISELGFILFMYSIVVIVFASTIFYAEAAGRPPKESVFGSIPEAIWYTVVTTTTLGYGDVVPETIQGKLIGSLCCLMGVIVIALPVPIIQMKSQTLVSGDI</sequence>
<evidence type="ECO:0000256" key="8">
    <source>
        <dbReference type="ARBA" id="ARBA00022989"/>
    </source>
</evidence>
<evidence type="ECO:0000256" key="4">
    <source>
        <dbReference type="ARBA" id="ARBA00022692"/>
    </source>
</evidence>
<dbReference type="InterPro" id="IPR003131">
    <property type="entry name" value="T1-type_BTB"/>
</dbReference>
<keyword evidence="15" id="KW-1185">Reference proteome</keyword>
<dbReference type="InterPro" id="IPR003974">
    <property type="entry name" value="K_chnl_volt-dep_Kv3"/>
</dbReference>
<feature type="transmembrane region" description="Helical" evidence="12">
    <location>
        <begin position="289"/>
        <end position="309"/>
    </location>
</feature>
<dbReference type="RefSeq" id="XP_066925437.1">
    <property type="nucleotide sequence ID" value="XM_067069336.1"/>
</dbReference>
<dbReference type="InterPro" id="IPR000210">
    <property type="entry name" value="BTB/POZ_dom"/>
</dbReference>
<name>A0A7M5V457_9CNID</name>
<dbReference type="Pfam" id="PF00520">
    <property type="entry name" value="Ion_trans"/>
    <property type="match status" value="1"/>
</dbReference>
<comment type="subcellular location">
    <subcellularLocation>
        <location evidence="1">Membrane</location>
        <topology evidence="1">Multi-pass membrane protein</topology>
    </subcellularLocation>
</comment>
<dbReference type="AlphaFoldDB" id="A0A7M5V457"/>
<keyword evidence="7" id="KW-0630">Potassium</keyword>
<evidence type="ECO:0000256" key="11">
    <source>
        <dbReference type="ARBA" id="ARBA00023303"/>
    </source>
</evidence>
<keyword evidence="5" id="KW-0631">Potassium channel</keyword>
<dbReference type="PANTHER" id="PTHR11537:SF105">
    <property type="entry name" value="POTASSIUM VOLTAGE-GATED CHANNEL PROTEIN SHAL"/>
    <property type="match status" value="1"/>
</dbReference>
<keyword evidence="11" id="KW-0407">Ion channel</keyword>
<dbReference type="InterPro" id="IPR011333">
    <property type="entry name" value="SKP1/BTB/POZ_sf"/>
</dbReference>
<keyword evidence="4 12" id="KW-0812">Transmembrane</keyword>
<feature type="domain" description="BTB" evidence="13">
    <location>
        <begin position="39"/>
        <end position="140"/>
    </location>
</feature>
<reference evidence="14" key="1">
    <citation type="submission" date="2021-01" db="UniProtKB">
        <authorList>
            <consortium name="EnsemblMetazoa"/>
        </authorList>
    </citation>
    <scope>IDENTIFICATION</scope>
</reference>
<evidence type="ECO:0000313" key="14">
    <source>
        <dbReference type="EnsemblMetazoa" id="CLYHEMP009337.1"/>
    </source>
</evidence>
<dbReference type="PRINTS" id="PR01498">
    <property type="entry name" value="SHAWCHANNEL"/>
</dbReference>
<keyword evidence="9" id="KW-0406">Ion transport</keyword>
<dbReference type="PRINTS" id="PR00169">
    <property type="entry name" value="KCHANNEL"/>
</dbReference>
<dbReference type="FunFam" id="1.20.120.350:FF:000081">
    <property type="entry name" value="Predicted protein"/>
    <property type="match status" value="1"/>
</dbReference>
<evidence type="ECO:0000256" key="9">
    <source>
        <dbReference type="ARBA" id="ARBA00023065"/>
    </source>
</evidence>
<dbReference type="InterPro" id="IPR005821">
    <property type="entry name" value="Ion_trans_dom"/>
</dbReference>
<organism evidence="14 15">
    <name type="scientific">Clytia hemisphaerica</name>
    <dbReference type="NCBI Taxonomy" id="252671"/>
    <lineage>
        <taxon>Eukaryota</taxon>
        <taxon>Metazoa</taxon>
        <taxon>Cnidaria</taxon>
        <taxon>Hydrozoa</taxon>
        <taxon>Hydroidolina</taxon>
        <taxon>Leptothecata</taxon>
        <taxon>Obeliida</taxon>
        <taxon>Clytiidae</taxon>
        <taxon>Clytia</taxon>
    </lineage>
</organism>
<keyword evidence="3" id="KW-0633">Potassium transport</keyword>
<accession>A0A7M5V457</accession>
<keyword evidence="10 12" id="KW-0472">Membrane</keyword>
<dbReference type="InterPro" id="IPR003968">
    <property type="entry name" value="K_chnl_volt-dep_Kv"/>
</dbReference>
<dbReference type="EnsemblMetazoa" id="CLYHEMT009337.1">
    <property type="protein sequence ID" value="CLYHEMP009337.1"/>
    <property type="gene ID" value="CLYHEMG009337"/>
</dbReference>
<dbReference type="FunFam" id="1.10.287.70:FF:000028">
    <property type="entry name" value="potassium voltage-gated channel subfamily D member 3"/>
    <property type="match status" value="1"/>
</dbReference>
<dbReference type="Proteomes" id="UP000594262">
    <property type="component" value="Unplaced"/>
</dbReference>
<evidence type="ECO:0000256" key="12">
    <source>
        <dbReference type="SAM" id="Phobius"/>
    </source>
</evidence>
<dbReference type="PANTHER" id="PTHR11537">
    <property type="entry name" value="VOLTAGE-GATED POTASSIUM CHANNEL"/>
    <property type="match status" value="1"/>
</dbReference>
<evidence type="ECO:0000256" key="3">
    <source>
        <dbReference type="ARBA" id="ARBA00022538"/>
    </source>
</evidence>
<dbReference type="GO" id="GO:0051260">
    <property type="term" value="P:protein homooligomerization"/>
    <property type="evidence" value="ECO:0007669"/>
    <property type="project" value="InterPro"/>
</dbReference>
<dbReference type="GeneID" id="136812809"/>
<dbReference type="Pfam" id="PF02214">
    <property type="entry name" value="BTB_2"/>
    <property type="match status" value="1"/>
</dbReference>
<evidence type="ECO:0000256" key="1">
    <source>
        <dbReference type="ARBA" id="ARBA00004141"/>
    </source>
</evidence>
<dbReference type="Gene3D" id="1.20.120.350">
    <property type="entry name" value="Voltage-gated potassium channels. Chain C"/>
    <property type="match status" value="1"/>
</dbReference>
<dbReference type="SUPFAM" id="SSF81324">
    <property type="entry name" value="Voltage-gated potassium channels"/>
    <property type="match status" value="1"/>
</dbReference>
<dbReference type="GO" id="GO:0005249">
    <property type="term" value="F:voltage-gated potassium channel activity"/>
    <property type="evidence" value="ECO:0007669"/>
    <property type="project" value="InterPro"/>
</dbReference>
<feature type="transmembrane region" description="Helical" evidence="12">
    <location>
        <begin position="386"/>
        <end position="406"/>
    </location>
</feature>
<feature type="transmembrane region" description="Helical" evidence="12">
    <location>
        <begin position="354"/>
        <end position="374"/>
    </location>
</feature>
<evidence type="ECO:0000256" key="5">
    <source>
        <dbReference type="ARBA" id="ARBA00022826"/>
    </source>
</evidence>
<evidence type="ECO:0000256" key="7">
    <source>
        <dbReference type="ARBA" id="ARBA00022958"/>
    </source>
</evidence>
<dbReference type="SUPFAM" id="SSF54695">
    <property type="entry name" value="POZ domain"/>
    <property type="match status" value="1"/>
</dbReference>